<dbReference type="PANTHER" id="PTHR11188">
    <property type="entry name" value="ARRESTIN DOMAIN CONTAINING PROTEIN"/>
    <property type="match status" value="1"/>
</dbReference>
<dbReference type="GO" id="GO:0005737">
    <property type="term" value="C:cytoplasm"/>
    <property type="evidence" value="ECO:0007669"/>
    <property type="project" value="TreeGrafter"/>
</dbReference>
<dbReference type="AlphaFoldDB" id="A0A5N5T8B7"/>
<evidence type="ECO:0000313" key="3">
    <source>
        <dbReference type="EMBL" id="KAB7502884.1"/>
    </source>
</evidence>
<accession>A0A5N5T8B7</accession>
<evidence type="ECO:0000256" key="1">
    <source>
        <dbReference type="SAM" id="MobiDB-lite"/>
    </source>
</evidence>
<proteinExistence type="predicted"/>
<dbReference type="GO" id="GO:0015031">
    <property type="term" value="P:protein transport"/>
    <property type="evidence" value="ECO:0007669"/>
    <property type="project" value="TreeGrafter"/>
</dbReference>
<keyword evidence="4" id="KW-1185">Reference proteome</keyword>
<evidence type="ECO:0000259" key="2">
    <source>
        <dbReference type="Pfam" id="PF02752"/>
    </source>
</evidence>
<feature type="domain" description="Arrestin C-terminal-like" evidence="2">
    <location>
        <begin position="3"/>
        <end position="88"/>
    </location>
</feature>
<name>A0A5N5T8B7_9CRUS</name>
<organism evidence="3 4">
    <name type="scientific">Armadillidium nasatum</name>
    <dbReference type="NCBI Taxonomy" id="96803"/>
    <lineage>
        <taxon>Eukaryota</taxon>
        <taxon>Metazoa</taxon>
        <taxon>Ecdysozoa</taxon>
        <taxon>Arthropoda</taxon>
        <taxon>Crustacea</taxon>
        <taxon>Multicrustacea</taxon>
        <taxon>Malacostraca</taxon>
        <taxon>Eumalacostraca</taxon>
        <taxon>Peracarida</taxon>
        <taxon>Isopoda</taxon>
        <taxon>Oniscidea</taxon>
        <taxon>Crinocheta</taxon>
        <taxon>Armadillidiidae</taxon>
        <taxon>Armadillidium</taxon>
    </lineage>
</organism>
<dbReference type="Proteomes" id="UP000326759">
    <property type="component" value="Unassembled WGS sequence"/>
</dbReference>
<gene>
    <name evidence="3" type="primary">Arrdc4_1</name>
    <name evidence="3" type="ORF">Anas_11824</name>
</gene>
<comment type="caution">
    <text evidence="3">The sequence shown here is derived from an EMBL/GenBank/DDBJ whole genome shotgun (WGS) entry which is preliminary data.</text>
</comment>
<protein>
    <submittedName>
        <fullName evidence="3">Arrestin domain-containing protein 4</fullName>
    </submittedName>
</protein>
<dbReference type="PANTHER" id="PTHR11188:SF17">
    <property type="entry name" value="FI21816P1"/>
    <property type="match status" value="1"/>
</dbReference>
<dbReference type="SUPFAM" id="SSF81296">
    <property type="entry name" value="E set domains"/>
    <property type="match status" value="1"/>
</dbReference>
<dbReference type="Pfam" id="PF02752">
    <property type="entry name" value="Arrestin_C"/>
    <property type="match status" value="1"/>
</dbReference>
<dbReference type="OrthoDB" id="2333384at2759"/>
<feature type="region of interest" description="Disordered" evidence="1">
    <location>
        <begin position="126"/>
        <end position="185"/>
    </location>
</feature>
<dbReference type="EMBL" id="SEYY01006478">
    <property type="protein sequence ID" value="KAB7502884.1"/>
    <property type="molecule type" value="Genomic_DNA"/>
</dbReference>
<dbReference type="InterPro" id="IPR011022">
    <property type="entry name" value="Arrestin_C-like"/>
</dbReference>
<sequence>MTYTTYFAKKKKKVVEKKICSKSHKGIGPGEDDIWSGEHLRIPPIPPSGLPFCTIINIEYSLFFSIFPSGLSSRLEASTQIVIGTIPLRKVFENLTENPALTQIPVSLPTFTPPLFIRSAPASPVDDDGNMTFPTESPPPTPSSELCKNYPDLPPLYRECSRDSLYSDSDSDGEKESSLTRNTTGAEFRPTYLTYKWKD</sequence>
<dbReference type="Gene3D" id="2.60.40.640">
    <property type="match status" value="1"/>
</dbReference>
<reference evidence="3 4" key="1">
    <citation type="journal article" date="2019" name="PLoS Biol.">
        <title>Sex chromosomes control vertical transmission of feminizing Wolbachia symbionts in an isopod.</title>
        <authorList>
            <person name="Becking T."/>
            <person name="Chebbi M.A."/>
            <person name="Giraud I."/>
            <person name="Moumen B."/>
            <person name="Laverre T."/>
            <person name="Caubet Y."/>
            <person name="Peccoud J."/>
            <person name="Gilbert C."/>
            <person name="Cordaux R."/>
        </authorList>
    </citation>
    <scope>NUCLEOTIDE SEQUENCE [LARGE SCALE GENOMIC DNA]</scope>
    <source>
        <strain evidence="3">ANa2</strain>
        <tissue evidence="3">Whole body excluding digestive tract and cuticle</tissue>
    </source>
</reference>
<evidence type="ECO:0000313" key="4">
    <source>
        <dbReference type="Proteomes" id="UP000326759"/>
    </source>
</evidence>
<dbReference type="InterPro" id="IPR014756">
    <property type="entry name" value="Ig_E-set"/>
</dbReference>
<dbReference type="InterPro" id="IPR050357">
    <property type="entry name" value="Arrestin_domain-protein"/>
</dbReference>
<dbReference type="InterPro" id="IPR014752">
    <property type="entry name" value="Arrestin-like_C"/>
</dbReference>